<evidence type="ECO:0000256" key="1">
    <source>
        <dbReference type="ARBA" id="ARBA00022574"/>
    </source>
</evidence>
<dbReference type="InterPro" id="IPR003613">
    <property type="entry name" value="Ubox_domain"/>
</dbReference>
<feature type="repeat" description="WD" evidence="3">
    <location>
        <begin position="616"/>
        <end position="658"/>
    </location>
</feature>
<dbReference type="GO" id="GO:0016567">
    <property type="term" value="P:protein ubiquitination"/>
    <property type="evidence" value="ECO:0007669"/>
    <property type="project" value="InterPro"/>
</dbReference>
<feature type="repeat" description="WD" evidence="3">
    <location>
        <begin position="429"/>
        <end position="470"/>
    </location>
</feature>
<dbReference type="PROSITE" id="PS00678">
    <property type="entry name" value="WD_REPEATS_1"/>
    <property type="match status" value="1"/>
</dbReference>
<evidence type="ECO:0000256" key="3">
    <source>
        <dbReference type="PROSITE-ProRule" id="PRU00221"/>
    </source>
</evidence>
<keyword evidence="2" id="KW-0677">Repeat</keyword>
<dbReference type="PRINTS" id="PR00320">
    <property type="entry name" value="GPROTEINBRPT"/>
</dbReference>
<keyword evidence="1 3" id="KW-0853">WD repeat</keyword>
<dbReference type="CDD" id="cd16655">
    <property type="entry name" value="RING-Ubox_WDSUB1-like"/>
    <property type="match status" value="1"/>
</dbReference>
<dbReference type="PANTHER" id="PTHR19879:SF9">
    <property type="entry name" value="TRANSCRIPTION INITIATION FACTOR TFIID SUBUNIT 5"/>
    <property type="match status" value="1"/>
</dbReference>
<dbReference type="PROSITE" id="PS50294">
    <property type="entry name" value="WD_REPEATS_REGION"/>
    <property type="match status" value="5"/>
</dbReference>
<feature type="repeat" description="WD" evidence="3">
    <location>
        <begin position="659"/>
        <end position="700"/>
    </location>
</feature>
<evidence type="ECO:0000259" key="4">
    <source>
        <dbReference type="PROSITE" id="PS51698"/>
    </source>
</evidence>
<sequence length="847" mass="92331">MFDTESVTLLQKINRHSSDVTSCDFSKNYAVATGSSDKTVLVYEWRQSLGYVEAAYCPLRGHKYGVTCVRFSPSQPVLASSSIDGHTNVWCLRSGKCLQSLVQANGNGVRVIAYSTDGSLLVTAGEGGIFCLWSTSMNNYTLIRTVSGHDEESIQGASISPDNMIVVTGDVTGTYKLWSVSTLKDDECSTPLATVRDAHDLGINYLDFSSQYTIHISEEDGVTERCYLLASCGNDHWSGLWQVSITQVGKGNEAPILPSVPIPQLISKLCGHSSAISQGRISSQGDLLATASIDNTTRIWQISSGRCLKTLEGHTRYVTSCAFSEDQTMIITGSNDRATILWDLSGSLGLDSLLPSNPSNMASNYLVENIGERDESQSIQLLHKLEQHSSSVNSVHFSSSYLVSAGSDHKLVIRSWTSLGEVGDGCVIEEAHRYPIHQVEMCAKSGLLASCSLDGTAVLWDPETGMIKKSGWHVSGAGVRCVRFSPDSHIIAAGGDDDEVHVYRSDTCQKLATMKGGDGDGIMCLGITFDSNFLLVGSTDGHARLYCLMPTSETPVGLIENCHDLGITSIDFSQTTHSQLPNEEGRYEAATCGNDCLVKVWTIKAEDFSITPLWTLSGHGGSVTCVRYSPKLAEMIASTATDKTCRLWDSYSGDCLHVVESHEGILTCCAFSPDATLLATGSIDKMVLVWALPKDLAFRSFIATRNHSANVVEGWSVENVNRWLELFNLPPSNLTGSALLHNSIFEILDQLNIEDDRFKEEIARRIEELRKEPVGVEPPHEFLCPITHQLMRDPVVAADGGSYERSAIESWFATGRTTSPMTNEILDSTKLEPNTSLRQSIANYLDI</sequence>
<dbReference type="InterPro" id="IPR036322">
    <property type="entry name" value="WD40_repeat_dom_sf"/>
</dbReference>
<proteinExistence type="predicted"/>
<reference evidence="5" key="2">
    <citation type="submission" date="2014-07" db="EMBL/GenBank/DDBJ databases">
        <authorList>
            <person name="Hull J."/>
        </authorList>
    </citation>
    <scope>NUCLEOTIDE SEQUENCE</scope>
</reference>
<feature type="domain" description="U-box" evidence="4">
    <location>
        <begin position="777"/>
        <end position="847"/>
    </location>
</feature>
<accession>A0A0A9WSG0</accession>
<reference evidence="5" key="1">
    <citation type="journal article" date="2014" name="PLoS ONE">
        <title>Transcriptome-Based Identification of ABC Transporters in the Western Tarnished Plant Bug Lygus hesperus.</title>
        <authorList>
            <person name="Hull J.J."/>
            <person name="Chaney K."/>
            <person name="Geib S.M."/>
            <person name="Fabrick J.A."/>
            <person name="Brent C.S."/>
            <person name="Walsh D."/>
            <person name="Lavine L.C."/>
        </authorList>
    </citation>
    <scope>NUCLEOTIDE SEQUENCE</scope>
</reference>
<dbReference type="InterPro" id="IPR001680">
    <property type="entry name" value="WD40_rpt"/>
</dbReference>
<dbReference type="PROSITE" id="PS50082">
    <property type="entry name" value="WD_REPEATS_2"/>
    <property type="match status" value="6"/>
</dbReference>
<name>A0A0A9WSG0_LYGHE</name>
<feature type="repeat" description="WD" evidence="3">
    <location>
        <begin position="269"/>
        <end position="310"/>
    </location>
</feature>
<dbReference type="Gene3D" id="3.30.40.10">
    <property type="entry name" value="Zinc/RING finger domain, C3HC4 (zinc finger)"/>
    <property type="match status" value="1"/>
</dbReference>
<dbReference type="SMART" id="SM00320">
    <property type="entry name" value="WD40"/>
    <property type="match status" value="13"/>
</dbReference>
<reference evidence="6" key="3">
    <citation type="submission" date="2014-09" db="EMBL/GenBank/DDBJ databases">
        <authorList>
            <person name="Magalhaes I.L.F."/>
            <person name="Oliveira U."/>
            <person name="Santos F.R."/>
            <person name="Vidigal T.H.D.A."/>
            <person name="Brescovit A.D."/>
            <person name="Santos A.J."/>
        </authorList>
    </citation>
    <scope>NUCLEOTIDE SEQUENCE</scope>
</reference>
<dbReference type="Pfam" id="PF04564">
    <property type="entry name" value="U-box"/>
    <property type="match status" value="1"/>
</dbReference>
<dbReference type="EMBL" id="GBHO01033243">
    <property type="protein sequence ID" value="JAG10361.1"/>
    <property type="molecule type" value="Transcribed_RNA"/>
</dbReference>
<dbReference type="InterPro" id="IPR015943">
    <property type="entry name" value="WD40/YVTN_repeat-like_dom_sf"/>
</dbReference>
<dbReference type="AlphaFoldDB" id="A0A0A9WSG0"/>
<dbReference type="InterPro" id="IPR019775">
    <property type="entry name" value="WD40_repeat_CS"/>
</dbReference>
<dbReference type="InterPro" id="IPR020472">
    <property type="entry name" value="WD40_PAC1"/>
</dbReference>
<gene>
    <name evidence="5" type="primary">WDSUB1_1</name>
    <name evidence="5" type="ORF">CM83_19346</name>
</gene>
<dbReference type="SUPFAM" id="SSF50978">
    <property type="entry name" value="WD40 repeat-like"/>
    <property type="match status" value="2"/>
</dbReference>
<organism evidence="5">
    <name type="scientific">Lygus hesperus</name>
    <name type="common">Western plant bug</name>
    <dbReference type="NCBI Taxonomy" id="30085"/>
    <lineage>
        <taxon>Eukaryota</taxon>
        <taxon>Metazoa</taxon>
        <taxon>Ecdysozoa</taxon>
        <taxon>Arthropoda</taxon>
        <taxon>Hexapoda</taxon>
        <taxon>Insecta</taxon>
        <taxon>Pterygota</taxon>
        <taxon>Neoptera</taxon>
        <taxon>Paraneoptera</taxon>
        <taxon>Hemiptera</taxon>
        <taxon>Heteroptera</taxon>
        <taxon>Panheteroptera</taxon>
        <taxon>Cimicomorpha</taxon>
        <taxon>Miridae</taxon>
        <taxon>Mirini</taxon>
        <taxon>Lygus</taxon>
    </lineage>
</organism>
<dbReference type="SUPFAM" id="SSF57850">
    <property type="entry name" value="RING/U-box"/>
    <property type="match status" value="1"/>
</dbReference>
<evidence type="ECO:0000313" key="5">
    <source>
        <dbReference type="EMBL" id="JAG10361.1"/>
    </source>
</evidence>
<dbReference type="SMART" id="SM00504">
    <property type="entry name" value="Ubox"/>
    <property type="match status" value="1"/>
</dbReference>
<evidence type="ECO:0000256" key="2">
    <source>
        <dbReference type="ARBA" id="ARBA00022737"/>
    </source>
</evidence>
<evidence type="ECO:0000313" key="6">
    <source>
        <dbReference type="EMBL" id="JAG52728.1"/>
    </source>
</evidence>
<feature type="repeat" description="WD" evidence="3">
    <location>
        <begin position="59"/>
        <end position="100"/>
    </location>
</feature>
<protein>
    <submittedName>
        <fullName evidence="5">WD repeat, SAM and U-box domain-containing protein 1</fullName>
    </submittedName>
</protein>
<dbReference type="PANTHER" id="PTHR19879">
    <property type="entry name" value="TRANSCRIPTION INITIATION FACTOR TFIID"/>
    <property type="match status" value="1"/>
</dbReference>
<feature type="repeat" description="WD" evidence="3">
    <location>
        <begin position="311"/>
        <end position="345"/>
    </location>
</feature>
<dbReference type="CDD" id="cd00200">
    <property type="entry name" value="WD40"/>
    <property type="match status" value="2"/>
</dbReference>
<dbReference type="GO" id="GO:0004842">
    <property type="term" value="F:ubiquitin-protein transferase activity"/>
    <property type="evidence" value="ECO:0007669"/>
    <property type="project" value="InterPro"/>
</dbReference>
<dbReference type="EMBL" id="GBRD01013098">
    <property type="protein sequence ID" value="JAG52728.1"/>
    <property type="molecule type" value="Transcribed_RNA"/>
</dbReference>
<dbReference type="PROSITE" id="PS51698">
    <property type="entry name" value="U_BOX"/>
    <property type="match status" value="1"/>
</dbReference>
<dbReference type="Gene3D" id="2.130.10.10">
    <property type="entry name" value="YVTN repeat-like/Quinoprotein amine dehydrogenase"/>
    <property type="match status" value="5"/>
</dbReference>
<dbReference type="InterPro" id="IPR013083">
    <property type="entry name" value="Znf_RING/FYVE/PHD"/>
</dbReference>
<dbReference type="Pfam" id="PF00400">
    <property type="entry name" value="WD40"/>
    <property type="match status" value="12"/>
</dbReference>